<protein>
    <submittedName>
        <fullName evidence="1">Uncharacterized protein</fullName>
    </submittedName>
</protein>
<comment type="caution">
    <text evidence="1">The sequence shown here is derived from an EMBL/GenBank/DDBJ whole genome shotgun (WGS) entry which is preliminary data.</text>
</comment>
<dbReference type="AlphaFoldDB" id="A0A8J5MBC2"/>
<keyword evidence="2" id="KW-1185">Reference proteome</keyword>
<accession>A0A8J5MBC2</accession>
<sequence length="113" mass="13321">MQNNDCWFFINTPERLARVKPKGRSRLRGRGHQYKLQAESVGKKLAVRAHLKRTRDWATILNFYPSLAASSYQSKRVQVLRWRREQSKLKDAASAHKEEHKKIREVGEHYCMG</sequence>
<organism evidence="1 2">
    <name type="scientific">Phytophthora aleatoria</name>
    <dbReference type="NCBI Taxonomy" id="2496075"/>
    <lineage>
        <taxon>Eukaryota</taxon>
        <taxon>Sar</taxon>
        <taxon>Stramenopiles</taxon>
        <taxon>Oomycota</taxon>
        <taxon>Peronosporomycetes</taxon>
        <taxon>Peronosporales</taxon>
        <taxon>Peronosporaceae</taxon>
        <taxon>Phytophthora</taxon>
    </lineage>
</organism>
<evidence type="ECO:0000313" key="1">
    <source>
        <dbReference type="EMBL" id="KAG6942453.1"/>
    </source>
</evidence>
<proteinExistence type="predicted"/>
<reference evidence="1" key="1">
    <citation type="submission" date="2021-01" db="EMBL/GenBank/DDBJ databases">
        <title>Phytophthora aleatoria, a newly-described species from Pinus radiata is distinct from Phytophthora cactorum isolates based on comparative genomics.</title>
        <authorList>
            <person name="Mcdougal R."/>
            <person name="Panda P."/>
            <person name="Williams N."/>
            <person name="Studholme D.J."/>
        </authorList>
    </citation>
    <scope>NUCLEOTIDE SEQUENCE</scope>
    <source>
        <strain evidence="1">NZFS 4037</strain>
    </source>
</reference>
<name>A0A8J5MBC2_9STRA</name>
<gene>
    <name evidence="1" type="ORF">JG688_00018105</name>
</gene>
<dbReference type="Proteomes" id="UP000709295">
    <property type="component" value="Unassembled WGS sequence"/>
</dbReference>
<dbReference type="EMBL" id="JAENGY010003097">
    <property type="protein sequence ID" value="KAG6942453.1"/>
    <property type="molecule type" value="Genomic_DNA"/>
</dbReference>
<evidence type="ECO:0000313" key="2">
    <source>
        <dbReference type="Proteomes" id="UP000709295"/>
    </source>
</evidence>